<gene>
    <name evidence="5" type="ORF">FDP41_012095</name>
</gene>
<dbReference type="PANTHER" id="PTHR43917:SF8">
    <property type="entry name" value="GH16740P-RELATED"/>
    <property type="match status" value="1"/>
</dbReference>
<dbReference type="InterPro" id="IPR051369">
    <property type="entry name" value="GST_Theta"/>
</dbReference>
<dbReference type="VEuPathDB" id="AmoebaDB:FDP41_012095"/>
<dbReference type="EMBL" id="VFQX01000013">
    <property type="protein sequence ID" value="KAF0981438.1"/>
    <property type="molecule type" value="Genomic_DNA"/>
</dbReference>
<reference evidence="5 6" key="1">
    <citation type="journal article" date="2019" name="Sci. Rep.">
        <title>Nanopore sequencing improves the draft genome of the human pathogenic amoeba Naegleria fowleri.</title>
        <authorList>
            <person name="Liechti N."/>
            <person name="Schurch N."/>
            <person name="Bruggmann R."/>
            <person name="Wittwer M."/>
        </authorList>
    </citation>
    <scope>NUCLEOTIDE SEQUENCE [LARGE SCALE GENOMIC DNA]</scope>
    <source>
        <strain evidence="5 6">ATCC 30894</strain>
    </source>
</reference>
<dbReference type="PANTHER" id="PTHR43917">
    <property type="match status" value="1"/>
</dbReference>
<dbReference type="SUPFAM" id="SSF52833">
    <property type="entry name" value="Thioredoxin-like"/>
    <property type="match status" value="1"/>
</dbReference>
<evidence type="ECO:0000259" key="4">
    <source>
        <dbReference type="PROSITE" id="PS50405"/>
    </source>
</evidence>
<protein>
    <recommendedName>
        <fullName evidence="7">GST N-terminal domain-containing protein</fullName>
    </recommendedName>
</protein>
<dbReference type="GO" id="GO:0004364">
    <property type="term" value="F:glutathione transferase activity"/>
    <property type="evidence" value="ECO:0007669"/>
    <property type="project" value="TreeGrafter"/>
</dbReference>
<dbReference type="GO" id="GO:0006749">
    <property type="term" value="P:glutathione metabolic process"/>
    <property type="evidence" value="ECO:0007669"/>
    <property type="project" value="TreeGrafter"/>
</dbReference>
<proteinExistence type="predicted"/>
<evidence type="ECO:0000256" key="2">
    <source>
        <dbReference type="ARBA" id="ARBA00022490"/>
    </source>
</evidence>
<comment type="caution">
    <text evidence="5">The sequence shown here is derived from an EMBL/GenBank/DDBJ whole genome shotgun (WGS) entry which is preliminary data.</text>
</comment>
<accession>A0A6A5C6P1</accession>
<dbReference type="SUPFAM" id="SSF47616">
    <property type="entry name" value="GST C-terminal domain-like"/>
    <property type="match status" value="1"/>
</dbReference>
<evidence type="ECO:0000313" key="5">
    <source>
        <dbReference type="EMBL" id="KAF0981438.1"/>
    </source>
</evidence>
<evidence type="ECO:0000256" key="1">
    <source>
        <dbReference type="ARBA" id="ARBA00004496"/>
    </source>
</evidence>
<name>A0A6A5C6P1_NAEFO</name>
<dbReference type="Proteomes" id="UP000444721">
    <property type="component" value="Unassembled WGS sequence"/>
</dbReference>
<dbReference type="PROSITE" id="PS50404">
    <property type="entry name" value="GST_NTER"/>
    <property type="match status" value="1"/>
</dbReference>
<evidence type="ECO:0000313" key="6">
    <source>
        <dbReference type="Proteomes" id="UP000444721"/>
    </source>
</evidence>
<dbReference type="InterPro" id="IPR004045">
    <property type="entry name" value="Glutathione_S-Trfase_N"/>
</dbReference>
<keyword evidence="2" id="KW-0963">Cytoplasm</keyword>
<dbReference type="PROSITE" id="PS50405">
    <property type="entry name" value="GST_CTER"/>
    <property type="match status" value="1"/>
</dbReference>
<dbReference type="AlphaFoldDB" id="A0A6A5C6P1"/>
<dbReference type="RefSeq" id="XP_044566151.1">
    <property type="nucleotide sequence ID" value="XM_044702576.1"/>
</dbReference>
<dbReference type="VEuPathDB" id="AmoebaDB:NF0084050"/>
<comment type="subcellular location">
    <subcellularLocation>
        <location evidence="1">Cytoplasm</location>
    </subcellularLocation>
</comment>
<dbReference type="Gene3D" id="3.40.30.10">
    <property type="entry name" value="Glutaredoxin"/>
    <property type="match status" value="1"/>
</dbReference>
<dbReference type="GO" id="GO:0005737">
    <property type="term" value="C:cytoplasm"/>
    <property type="evidence" value="ECO:0007669"/>
    <property type="project" value="UniProtKB-SubCell"/>
</dbReference>
<dbReference type="Gene3D" id="1.20.1050.10">
    <property type="match status" value="1"/>
</dbReference>
<dbReference type="GeneID" id="68119310"/>
<feature type="domain" description="GST C-terminal" evidence="4">
    <location>
        <begin position="119"/>
        <end position="270"/>
    </location>
</feature>
<organism evidence="5 6">
    <name type="scientific">Naegleria fowleri</name>
    <name type="common">Brain eating amoeba</name>
    <dbReference type="NCBI Taxonomy" id="5763"/>
    <lineage>
        <taxon>Eukaryota</taxon>
        <taxon>Discoba</taxon>
        <taxon>Heterolobosea</taxon>
        <taxon>Tetramitia</taxon>
        <taxon>Eutetramitia</taxon>
        <taxon>Vahlkampfiidae</taxon>
        <taxon>Naegleria</taxon>
    </lineage>
</organism>
<dbReference type="OrthoDB" id="422574at2759"/>
<dbReference type="InterPro" id="IPR036249">
    <property type="entry name" value="Thioredoxin-like_sf"/>
</dbReference>
<dbReference type="InterPro" id="IPR036282">
    <property type="entry name" value="Glutathione-S-Trfase_C_sf"/>
</dbReference>
<keyword evidence="6" id="KW-1185">Reference proteome</keyword>
<dbReference type="Pfam" id="PF13409">
    <property type="entry name" value="GST_N_2"/>
    <property type="match status" value="1"/>
</dbReference>
<evidence type="ECO:0008006" key="7">
    <source>
        <dbReference type="Google" id="ProtNLM"/>
    </source>
</evidence>
<dbReference type="InterPro" id="IPR010987">
    <property type="entry name" value="Glutathione-S-Trfase_C-like"/>
</dbReference>
<dbReference type="SFLD" id="SFLDS00019">
    <property type="entry name" value="Glutathione_Transferase_(cytos"/>
    <property type="match status" value="1"/>
</dbReference>
<feature type="domain" description="GST N-terminal" evidence="3">
    <location>
        <begin position="8"/>
        <end position="106"/>
    </location>
</feature>
<evidence type="ECO:0000259" key="3">
    <source>
        <dbReference type="PROSITE" id="PS50404"/>
    </source>
</evidence>
<dbReference type="VEuPathDB" id="AmoebaDB:NfTy_038090"/>
<sequence length="298" mass="34265">MITSQIKDKIILYGNHISQPSRSVMWFMMLNNIPFEFKLVRLEKLDHRGEEYKKINPMQQIPSLTIIPDTSSSESVSTKSSSCHEEHIFESQAILLHLFHRYRKSCKIPAHWYPDPHAHLTEHTRVNMYLNYHNSQLRPAVGGYVFAAAIGPTAFGMKRDESNIRSLEKKTHLVLKQLDTFWMNGAAILGNAPSSGQSLYLCGQAKISIADLLCYNELMQLTLLTDASTLWESEIYKPYSNVCKWLQLMSKTPEHDKVFKFLNILKEKVIQRTYIQTLNVVSENGDTSFLATWIGIHM</sequence>
<dbReference type="InterPro" id="IPR040079">
    <property type="entry name" value="Glutathione_S-Trfase"/>
</dbReference>